<organism evidence="2">
    <name type="scientific">uncultured organism</name>
    <dbReference type="NCBI Taxonomy" id="155900"/>
    <lineage>
        <taxon>unclassified sequences</taxon>
        <taxon>environmental samples</taxon>
    </lineage>
</organism>
<name>A0A5B8RI17_9ZZZZ</name>
<dbReference type="PANTHER" id="PTHR43698">
    <property type="entry name" value="RIBD C-TERMINAL DOMAIN CONTAINING PROTEIN"/>
    <property type="match status" value="1"/>
</dbReference>
<dbReference type="InterPro" id="IPR011051">
    <property type="entry name" value="RmlC_Cupin_sf"/>
</dbReference>
<dbReference type="EMBL" id="MN079324">
    <property type="protein sequence ID" value="QEA07683.1"/>
    <property type="molecule type" value="Genomic_DNA"/>
</dbReference>
<feature type="domain" description="Cupin type-2" evidence="1">
    <location>
        <begin position="43"/>
        <end position="101"/>
    </location>
</feature>
<accession>A0A5B8RI17</accession>
<dbReference type="InterPro" id="IPR014710">
    <property type="entry name" value="RmlC-like_jellyroll"/>
</dbReference>
<reference evidence="2" key="1">
    <citation type="submission" date="2019-06" db="EMBL/GenBank/DDBJ databases">
        <authorList>
            <person name="Murdoch R.W."/>
            <person name="Fathepure B."/>
        </authorList>
    </citation>
    <scope>NUCLEOTIDE SEQUENCE</scope>
</reference>
<evidence type="ECO:0000313" key="2">
    <source>
        <dbReference type="EMBL" id="QEA07683.1"/>
    </source>
</evidence>
<protein>
    <recommendedName>
        <fullName evidence="1">Cupin type-2 domain-containing protein</fullName>
    </recommendedName>
</protein>
<dbReference type="Gene3D" id="2.60.120.10">
    <property type="entry name" value="Jelly Rolls"/>
    <property type="match status" value="1"/>
</dbReference>
<dbReference type="AlphaFoldDB" id="A0A5B8RI17"/>
<dbReference type="SUPFAM" id="SSF51182">
    <property type="entry name" value="RmlC-like cupins"/>
    <property type="match status" value="1"/>
</dbReference>
<evidence type="ECO:0000259" key="1">
    <source>
        <dbReference type="Pfam" id="PF07883"/>
    </source>
</evidence>
<gene>
    <name evidence="2" type="ORF">KBTEX_04044</name>
</gene>
<proteinExistence type="predicted"/>
<dbReference type="Pfam" id="PF07883">
    <property type="entry name" value="Cupin_2"/>
    <property type="match status" value="1"/>
</dbReference>
<sequence length="138" mass="14849">MHEIHRSGSRPSSAGPAEYFTGSVRIDPLFQSPEPARASGASVTFEPGARTAWHTHPLGQTLIVTAGCGVVKCEGEPARTIRPGDVIQCPPNEKHWHGAMPNTAMTHVAIQESLNGTPVHWLEKVTGEEYESAVDSLE</sequence>
<dbReference type="InterPro" id="IPR047263">
    <property type="entry name" value="HNL-like_cupin"/>
</dbReference>
<dbReference type="CDD" id="cd02233">
    <property type="entry name" value="cupin_HNL-like"/>
    <property type="match status" value="1"/>
</dbReference>
<dbReference type="PANTHER" id="PTHR43698:SF1">
    <property type="entry name" value="BLL4564 PROTEIN"/>
    <property type="match status" value="1"/>
</dbReference>
<dbReference type="InterPro" id="IPR013096">
    <property type="entry name" value="Cupin_2"/>
</dbReference>